<sequence length="87" mass="8986">QGGRNTNLPSEGAHPLASQRPPAPSHRTCSPTSPSLFPGLVPQLPSETQSQNLLCAQVPEPSAPALSLAHLCGFLPPEIHPAHSQGA</sequence>
<dbReference type="Proteomes" id="UP000694410">
    <property type="component" value="Unplaced"/>
</dbReference>
<reference evidence="2" key="2">
    <citation type="submission" date="2025-09" db="UniProtKB">
        <authorList>
            <consortium name="Ensembl"/>
        </authorList>
    </citation>
    <scope>IDENTIFICATION</scope>
</reference>
<evidence type="ECO:0000313" key="2">
    <source>
        <dbReference type="Ensembl" id="ENSCCEP00000004074.1"/>
    </source>
</evidence>
<dbReference type="AlphaFoldDB" id="A0A8C0Z9E5"/>
<proteinExistence type="predicted"/>
<reference evidence="2" key="1">
    <citation type="submission" date="2025-08" db="UniProtKB">
        <authorList>
            <consortium name="Ensembl"/>
        </authorList>
    </citation>
    <scope>IDENTIFICATION</scope>
</reference>
<evidence type="ECO:0000313" key="3">
    <source>
        <dbReference type="Proteomes" id="UP000694410"/>
    </source>
</evidence>
<evidence type="ECO:0000256" key="1">
    <source>
        <dbReference type="SAM" id="MobiDB-lite"/>
    </source>
</evidence>
<name>A0A8C0Z9E5_CYACU</name>
<keyword evidence="3" id="KW-1185">Reference proteome</keyword>
<accession>A0A8C0Z9E5</accession>
<protein>
    <submittedName>
        <fullName evidence="2">Uncharacterized protein</fullName>
    </submittedName>
</protein>
<feature type="region of interest" description="Disordered" evidence="1">
    <location>
        <begin position="1"/>
        <end position="44"/>
    </location>
</feature>
<dbReference type="Ensembl" id="ENSCCET00000006807.1">
    <property type="protein sequence ID" value="ENSCCEP00000004074.1"/>
    <property type="gene ID" value="ENSCCEG00000004536.1"/>
</dbReference>
<organism evidence="2 3">
    <name type="scientific">Cyanistes caeruleus</name>
    <name type="common">Eurasian blue tit</name>
    <name type="synonym">Parus caeruleus</name>
    <dbReference type="NCBI Taxonomy" id="156563"/>
    <lineage>
        <taxon>Eukaryota</taxon>
        <taxon>Metazoa</taxon>
        <taxon>Chordata</taxon>
        <taxon>Craniata</taxon>
        <taxon>Vertebrata</taxon>
        <taxon>Euteleostomi</taxon>
        <taxon>Archelosauria</taxon>
        <taxon>Archosauria</taxon>
        <taxon>Dinosauria</taxon>
        <taxon>Saurischia</taxon>
        <taxon>Theropoda</taxon>
        <taxon>Coelurosauria</taxon>
        <taxon>Aves</taxon>
        <taxon>Neognathae</taxon>
        <taxon>Neoaves</taxon>
        <taxon>Telluraves</taxon>
        <taxon>Australaves</taxon>
        <taxon>Passeriformes</taxon>
        <taxon>Paridae</taxon>
        <taxon>Cyanistes</taxon>
    </lineage>
</organism>